<feature type="transmembrane region" description="Helical" evidence="1">
    <location>
        <begin position="84"/>
        <end position="104"/>
    </location>
</feature>
<gene>
    <name evidence="2" type="ORF">J7302_23605</name>
</gene>
<comment type="caution">
    <text evidence="2">The sequence shown here is derived from an EMBL/GenBank/DDBJ whole genome shotgun (WGS) entry which is preliminary data.</text>
</comment>
<keyword evidence="1" id="KW-0472">Membrane</keyword>
<name>A0ABS5XNA0_9GAMM</name>
<accession>A0ABS5XNA0</accession>
<evidence type="ECO:0000256" key="1">
    <source>
        <dbReference type="SAM" id="Phobius"/>
    </source>
</evidence>
<keyword evidence="1" id="KW-1133">Transmembrane helix</keyword>
<keyword evidence="3" id="KW-1185">Reference proteome</keyword>
<dbReference type="RefSeq" id="WP_215380479.1">
    <property type="nucleotide sequence ID" value="NZ_JAGTIS010000020.1"/>
</dbReference>
<protein>
    <submittedName>
        <fullName evidence="2">Anti-sigma factor</fullName>
    </submittedName>
</protein>
<sequence>MNAFHPSEDDLHAYLDGQLSAEQHALVEAFLTTNPEVAAQVEGWRRDAQQLRAALANLNGLPPPARLDPTVVRASLRARQRRRLALAASFLLALGLGGVGGWQVREQVLLAANPPMQDALQAHRLFAQGDSVDVQARQPGELQAWLDQRFSHAARIPDLQPYGFTPVGGRWLVTEQGAAALLLFEDQQGQRVSLYLRAPGALYARMASGQRSEGGLEARYWSRDGYNYALVSRDGDPRGELLERALAF</sequence>
<organism evidence="2 3">
    <name type="scientific">Metapseudomonas boanensis</name>
    <dbReference type="NCBI Taxonomy" id="2822138"/>
    <lineage>
        <taxon>Bacteria</taxon>
        <taxon>Pseudomonadati</taxon>
        <taxon>Pseudomonadota</taxon>
        <taxon>Gammaproteobacteria</taxon>
        <taxon>Pseudomonadales</taxon>
        <taxon>Pseudomonadaceae</taxon>
        <taxon>Metapseudomonas</taxon>
    </lineage>
</organism>
<keyword evidence="1" id="KW-0812">Transmembrane</keyword>
<evidence type="ECO:0000313" key="3">
    <source>
        <dbReference type="Proteomes" id="UP001519667"/>
    </source>
</evidence>
<evidence type="ECO:0000313" key="2">
    <source>
        <dbReference type="EMBL" id="MBT8769095.1"/>
    </source>
</evidence>
<dbReference type="Proteomes" id="UP001519667">
    <property type="component" value="Unassembled WGS sequence"/>
</dbReference>
<reference evidence="2 3" key="1">
    <citation type="submission" date="2021-04" db="EMBL/GenBank/DDBJ databases">
        <title>Pseudomonas boanensis sp. nov., a bacterium isolated from river water used for household purposes in Boane District, Mozambique.</title>
        <authorList>
            <person name="Nicklasson M."/>
            <person name="Martin-Rodriguez A.J."/>
            <person name="Thorell K."/>
            <person name="Neves L."/>
            <person name="Mussagy A."/>
            <person name="Rydberg H.A."/>
            <person name="Hernroth B."/>
            <person name="Svensson-Stadler L."/>
            <person name="Sjoling A."/>
        </authorList>
    </citation>
    <scope>NUCLEOTIDE SEQUENCE [LARGE SCALE GENOMIC DNA]</scope>
    <source>
        <strain evidence="2 3">DB1</strain>
    </source>
</reference>
<dbReference type="Gene3D" id="1.10.10.1320">
    <property type="entry name" value="Anti-sigma factor, zinc-finger domain"/>
    <property type="match status" value="1"/>
</dbReference>
<proteinExistence type="predicted"/>
<dbReference type="InterPro" id="IPR041916">
    <property type="entry name" value="Anti_sigma_zinc_sf"/>
</dbReference>
<dbReference type="EMBL" id="JAGTIS010000020">
    <property type="protein sequence ID" value="MBT8769095.1"/>
    <property type="molecule type" value="Genomic_DNA"/>
</dbReference>